<proteinExistence type="inferred from homology"/>
<dbReference type="PANTHER" id="PTHR43212">
    <property type="entry name" value="QUERCETIN 2,3-DIOXYGENASE"/>
    <property type="match status" value="1"/>
</dbReference>
<evidence type="ECO:0000256" key="1">
    <source>
        <dbReference type="ARBA" id="ARBA00008416"/>
    </source>
</evidence>
<evidence type="ECO:0000256" key="2">
    <source>
        <dbReference type="RuleBase" id="RU003457"/>
    </source>
</evidence>
<dbReference type="EMBL" id="JAMZFV010000021">
    <property type="protein sequence ID" value="MCP1111022.1"/>
    <property type="molecule type" value="Genomic_DNA"/>
</dbReference>
<dbReference type="InterPro" id="IPR041602">
    <property type="entry name" value="Quercetinase_C"/>
</dbReference>
<accession>A0ABT1EJZ7</accession>
<gene>
    <name evidence="5" type="ORF">NK118_12250</name>
</gene>
<dbReference type="SUPFAM" id="SSF51182">
    <property type="entry name" value="RmlC-like cupins"/>
    <property type="match status" value="1"/>
</dbReference>
<comment type="caution">
    <text evidence="5">The sequence shown here is derived from an EMBL/GenBank/DDBJ whole genome shotgun (WGS) entry which is preliminary data.</text>
</comment>
<evidence type="ECO:0000313" key="6">
    <source>
        <dbReference type="Proteomes" id="UP001523565"/>
    </source>
</evidence>
<comment type="similarity">
    <text evidence="1 2">Belongs to the pirin family.</text>
</comment>
<dbReference type="InterPro" id="IPR014710">
    <property type="entry name" value="RmlC-like_jellyroll"/>
</dbReference>
<dbReference type="InterPro" id="IPR003829">
    <property type="entry name" value="Pirin_N_dom"/>
</dbReference>
<evidence type="ECO:0000259" key="4">
    <source>
        <dbReference type="Pfam" id="PF17954"/>
    </source>
</evidence>
<sequence length="234" mass="26598">MLRYLDSDNFGTSDLGWLNSHFHFSFAGYYNPDNIQFGVLRVMNDDLVMPGTGFDTHPHQDMEIISYVVDGELSHKDSMGSEQTLTRGQVQYMSAGTGVTHSEYNHGKDMLHFFQIWIFPDKNGHTPNYGDFRFDWNDRKDKWMKIASGDGNSEFPIQIHQDVHVYATEVSAGNSQSFTVEKGRQAYLALVEGNATVNGIPMKSRDGMEITEEAITIEAEKDAHFLLIEMKKLK</sequence>
<reference evidence="5 6" key="1">
    <citation type="journal article" date="2022" name="Genome Biol. Evol.">
        <title>Host diet, physiology and behaviors set the stage for Lachnospiraceae cladogenesis.</title>
        <authorList>
            <person name="Vera-Ponce De Leon A."/>
            <person name="Schneider M."/>
            <person name="Jahnes B.C."/>
            <person name="Sadowski V."/>
            <person name="Camuy-Velez L.A."/>
            <person name="Duan J."/>
            <person name="Sabree Z.L."/>
        </authorList>
    </citation>
    <scope>NUCLEOTIDE SEQUENCE [LARGE SCALE GENOMIC DNA]</scope>
    <source>
        <strain evidence="5 6">PAL227</strain>
    </source>
</reference>
<dbReference type="PANTHER" id="PTHR43212:SF3">
    <property type="entry name" value="QUERCETIN 2,3-DIOXYGENASE"/>
    <property type="match status" value="1"/>
</dbReference>
<dbReference type="RefSeq" id="WP_262069903.1">
    <property type="nucleotide sequence ID" value="NZ_JAMXOC010000021.1"/>
</dbReference>
<feature type="domain" description="Pirin N-terminal" evidence="3">
    <location>
        <begin position="15"/>
        <end position="118"/>
    </location>
</feature>
<protein>
    <submittedName>
        <fullName evidence="5">Pirin family protein</fullName>
    </submittedName>
</protein>
<dbReference type="Proteomes" id="UP001523565">
    <property type="component" value="Unassembled WGS sequence"/>
</dbReference>
<name>A0ABT1EJZ7_9FIRM</name>
<dbReference type="Gene3D" id="2.60.120.10">
    <property type="entry name" value="Jelly Rolls"/>
    <property type="match status" value="2"/>
</dbReference>
<feature type="domain" description="Quercetin 2,3-dioxygenase C-terminal cupin" evidence="4">
    <location>
        <begin position="146"/>
        <end position="230"/>
    </location>
</feature>
<dbReference type="Pfam" id="PF02678">
    <property type="entry name" value="Pirin"/>
    <property type="match status" value="1"/>
</dbReference>
<evidence type="ECO:0000313" key="5">
    <source>
        <dbReference type="EMBL" id="MCP1111022.1"/>
    </source>
</evidence>
<dbReference type="Pfam" id="PF17954">
    <property type="entry name" value="Pirin_C_2"/>
    <property type="match status" value="1"/>
</dbReference>
<organism evidence="5 6">
    <name type="scientific">Ohessyouella blattaphilus</name>
    <dbReference type="NCBI Taxonomy" id="2949333"/>
    <lineage>
        <taxon>Bacteria</taxon>
        <taxon>Bacillati</taxon>
        <taxon>Bacillota</taxon>
        <taxon>Clostridia</taxon>
        <taxon>Lachnospirales</taxon>
        <taxon>Lachnospiraceae</taxon>
        <taxon>Ohessyouella</taxon>
    </lineage>
</organism>
<evidence type="ECO:0000259" key="3">
    <source>
        <dbReference type="Pfam" id="PF02678"/>
    </source>
</evidence>
<dbReference type="InterPro" id="IPR011051">
    <property type="entry name" value="RmlC_Cupin_sf"/>
</dbReference>
<dbReference type="InterPro" id="IPR012093">
    <property type="entry name" value="Pirin"/>
</dbReference>
<keyword evidence="6" id="KW-1185">Reference proteome</keyword>
<dbReference type="CDD" id="cd02910">
    <property type="entry name" value="cupin_Yhhw_N"/>
    <property type="match status" value="1"/>
</dbReference>
<dbReference type="PIRSF" id="PIRSF006232">
    <property type="entry name" value="Pirin"/>
    <property type="match status" value="1"/>
</dbReference>